<keyword evidence="1" id="KW-0812">Transmembrane</keyword>
<keyword evidence="1" id="KW-0472">Membrane</keyword>
<proteinExistence type="predicted"/>
<reference evidence="2" key="1">
    <citation type="submission" date="2020-03" db="EMBL/GenBank/DDBJ databases">
        <authorList>
            <person name="Zhang R."/>
        </authorList>
    </citation>
    <scope>NUCLEOTIDE SEQUENCE</scope>
</reference>
<feature type="transmembrane region" description="Helical" evidence="1">
    <location>
        <begin position="44"/>
        <end position="62"/>
    </location>
</feature>
<dbReference type="EMBL" id="GILB01001870">
    <property type="protein sequence ID" value="NUU82203.1"/>
    <property type="molecule type" value="Transcribed_RNA"/>
</dbReference>
<evidence type="ECO:0000256" key="1">
    <source>
        <dbReference type="SAM" id="Phobius"/>
    </source>
</evidence>
<organism evidence="2">
    <name type="scientific">Populus davidiana</name>
    <dbReference type="NCBI Taxonomy" id="266767"/>
    <lineage>
        <taxon>Eukaryota</taxon>
        <taxon>Viridiplantae</taxon>
        <taxon>Streptophyta</taxon>
        <taxon>Embryophyta</taxon>
        <taxon>Tracheophyta</taxon>
        <taxon>Spermatophyta</taxon>
        <taxon>Magnoliopsida</taxon>
        <taxon>eudicotyledons</taxon>
        <taxon>Gunneridae</taxon>
        <taxon>Pentapetalae</taxon>
        <taxon>rosids</taxon>
        <taxon>fabids</taxon>
        <taxon>Malpighiales</taxon>
        <taxon>Salicaceae</taxon>
        <taxon>Saliceae</taxon>
        <taxon>Populus</taxon>
    </lineage>
</organism>
<sequence length="103" mass="11945">MRGANTYTCGSNIDCTHSNNVQGYLVCTVKVSKDTTIFNKDAKINWLMLFGISVVNISAGDIHKNSSFLLFDPVMWSISFSDLMFTQIIFRFTYRFLMLYRYR</sequence>
<feature type="transmembrane region" description="Helical" evidence="1">
    <location>
        <begin position="74"/>
        <end position="94"/>
    </location>
</feature>
<protein>
    <submittedName>
        <fullName evidence="2">Uncharacterized protein</fullName>
    </submittedName>
</protein>
<accession>A0A6M2EAG4</accession>
<keyword evidence="1" id="KW-1133">Transmembrane helix</keyword>
<name>A0A6M2EAG4_9ROSI</name>
<dbReference type="AlphaFoldDB" id="A0A6M2EAG4"/>
<evidence type="ECO:0000313" key="2">
    <source>
        <dbReference type="EMBL" id="NUU82203.1"/>
    </source>
</evidence>